<accession>A0A917YQ62</accession>
<dbReference type="RefSeq" id="WP_188688723.1">
    <property type="nucleotide sequence ID" value="NZ_BMLS01000001.1"/>
</dbReference>
<dbReference type="Proteomes" id="UP000606935">
    <property type="component" value="Unassembled WGS sequence"/>
</dbReference>
<protein>
    <submittedName>
        <fullName evidence="2">Uncharacterized protein</fullName>
    </submittedName>
</protein>
<dbReference type="EMBL" id="BMLS01000001">
    <property type="protein sequence ID" value="GGO63630.1"/>
    <property type="molecule type" value="Genomic_DNA"/>
</dbReference>
<evidence type="ECO:0000256" key="1">
    <source>
        <dbReference type="SAM" id="SignalP"/>
    </source>
</evidence>
<keyword evidence="1" id="KW-0732">Signal</keyword>
<proteinExistence type="predicted"/>
<evidence type="ECO:0000313" key="2">
    <source>
        <dbReference type="EMBL" id="GGO63630.1"/>
    </source>
</evidence>
<feature type="chain" id="PRO_5036802989" evidence="1">
    <location>
        <begin position="19"/>
        <end position="147"/>
    </location>
</feature>
<feature type="signal peptide" evidence="1">
    <location>
        <begin position="1"/>
        <end position="18"/>
    </location>
</feature>
<name>A0A917YQ62_9ALTE</name>
<comment type="caution">
    <text evidence="2">The sequence shown here is derived from an EMBL/GenBank/DDBJ whole genome shotgun (WGS) entry which is preliminary data.</text>
</comment>
<keyword evidence="3" id="KW-1185">Reference proteome</keyword>
<evidence type="ECO:0000313" key="3">
    <source>
        <dbReference type="Proteomes" id="UP000606935"/>
    </source>
</evidence>
<sequence>MKYIALLAALLAASPLYAAKQPINNKIQTLGFSCADTVVDVIPLLGRGEDAEHFVAQDIQTELERQHKGSVLTQVECLGEPELKASVIKDNAGNEVLSKMSIAFPVAIQVNVNKQTIEMQVDQTYLAENLEKAEGKKVTQHFVVKKS</sequence>
<gene>
    <name evidence="2" type="ORF">GCM10010982_01110</name>
</gene>
<dbReference type="AlphaFoldDB" id="A0A917YQ62"/>
<reference evidence="2" key="2">
    <citation type="submission" date="2020-09" db="EMBL/GenBank/DDBJ databases">
        <authorList>
            <person name="Sun Q."/>
            <person name="Zhou Y."/>
        </authorList>
    </citation>
    <scope>NUCLEOTIDE SEQUENCE</scope>
    <source>
        <strain evidence="2">CGMCC 1.7086</strain>
    </source>
</reference>
<reference evidence="2" key="1">
    <citation type="journal article" date="2014" name="Int. J. Syst. Evol. Microbiol.">
        <title>Complete genome sequence of Corynebacterium casei LMG S-19264T (=DSM 44701T), isolated from a smear-ripened cheese.</title>
        <authorList>
            <consortium name="US DOE Joint Genome Institute (JGI-PGF)"/>
            <person name="Walter F."/>
            <person name="Albersmeier A."/>
            <person name="Kalinowski J."/>
            <person name="Ruckert C."/>
        </authorList>
    </citation>
    <scope>NUCLEOTIDE SEQUENCE</scope>
    <source>
        <strain evidence="2">CGMCC 1.7086</strain>
    </source>
</reference>
<organism evidence="2 3">
    <name type="scientific">Bowmanella pacifica</name>
    <dbReference type="NCBI Taxonomy" id="502051"/>
    <lineage>
        <taxon>Bacteria</taxon>
        <taxon>Pseudomonadati</taxon>
        <taxon>Pseudomonadota</taxon>
        <taxon>Gammaproteobacteria</taxon>
        <taxon>Alteromonadales</taxon>
        <taxon>Alteromonadaceae</taxon>
        <taxon>Bowmanella</taxon>
    </lineage>
</organism>